<dbReference type="GO" id="GO:1904262">
    <property type="term" value="P:negative regulation of TORC1 signaling"/>
    <property type="evidence" value="ECO:0007669"/>
    <property type="project" value="TreeGrafter"/>
</dbReference>
<protein>
    <submittedName>
        <fullName evidence="1">Uncharacterized protein</fullName>
    </submittedName>
</protein>
<dbReference type="PANTHER" id="PTHR12474">
    <property type="entry name" value="P53 REGULATED PA26 NUCLEAR PROTEIN SESTRIN"/>
    <property type="match status" value="1"/>
</dbReference>
<proteinExistence type="predicted"/>
<dbReference type="GO" id="GO:1990253">
    <property type="term" value="P:cellular response to leucine starvation"/>
    <property type="evidence" value="ECO:0007669"/>
    <property type="project" value="TreeGrafter"/>
</dbReference>
<dbReference type="GO" id="GO:0016239">
    <property type="term" value="P:positive regulation of macroautophagy"/>
    <property type="evidence" value="ECO:0007669"/>
    <property type="project" value="TreeGrafter"/>
</dbReference>
<reference evidence="1" key="1">
    <citation type="submission" date="2017-07" db="EMBL/GenBank/DDBJ databases">
        <authorList>
            <person name="Mikheyev A."/>
            <person name="Grau M."/>
        </authorList>
    </citation>
    <scope>NUCLEOTIDE SEQUENCE</scope>
    <source>
        <tissue evidence="1">Venom_gland</tissue>
    </source>
</reference>
<dbReference type="InterPro" id="IPR006730">
    <property type="entry name" value="Sestrin"/>
</dbReference>
<dbReference type="EMBL" id="IACK01113926">
    <property type="protein sequence ID" value="LAA86689.1"/>
    <property type="molecule type" value="Transcribed_RNA"/>
</dbReference>
<evidence type="ECO:0000313" key="1">
    <source>
        <dbReference type="EMBL" id="LAA86689.1"/>
    </source>
</evidence>
<name>A0A2D4IR54_MICLE</name>
<dbReference type="Pfam" id="PF04636">
    <property type="entry name" value="PA26"/>
    <property type="match status" value="1"/>
</dbReference>
<dbReference type="GO" id="GO:0070728">
    <property type="term" value="F:L-leucine binding"/>
    <property type="evidence" value="ECO:0007669"/>
    <property type="project" value="TreeGrafter"/>
</dbReference>
<dbReference type="GO" id="GO:1901031">
    <property type="term" value="P:regulation of response to reactive oxygen species"/>
    <property type="evidence" value="ECO:0007669"/>
    <property type="project" value="InterPro"/>
</dbReference>
<dbReference type="GO" id="GO:0071233">
    <property type="term" value="P:cellular response to L-leucine"/>
    <property type="evidence" value="ECO:0007669"/>
    <property type="project" value="TreeGrafter"/>
</dbReference>
<dbReference type="GO" id="GO:0016684">
    <property type="term" value="F:oxidoreductase activity, acting on peroxide as acceptor"/>
    <property type="evidence" value="ECO:0007669"/>
    <property type="project" value="TreeGrafter"/>
</dbReference>
<accession>A0A2D4IR54</accession>
<sequence length="103" mass="12323">MRSLKGFFKPFPPPKKGKKYCFLKISHAQKILISFRYDDYDYGEVNQLLERNLKIYIKTVTCYPERTTKRMYDSYWRQFKHSEKVSPSSTLTHILFVSTLENG</sequence>
<dbReference type="PANTHER" id="PTHR12474:SF4">
    <property type="entry name" value="SESTRIN-3"/>
    <property type="match status" value="1"/>
</dbReference>
<dbReference type="GO" id="GO:0005634">
    <property type="term" value="C:nucleus"/>
    <property type="evidence" value="ECO:0007669"/>
    <property type="project" value="InterPro"/>
</dbReference>
<organism evidence="1">
    <name type="scientific">Micrurus lemniscatus lemniscatus</name>
    <dbReference type="NCBI Taxonomy" id="129467"/>
    <lineage>
        <taxon>Eukaryota</taxon>
        <taxon>Metazoa</taxon>
        <taxon>Chordata</taxon>
        <taxon>Craniata</taxon>
        <taxon>Vertebrata</taxon>
        <taxon>Euteleostomi</taxon>
        <taxon>Lepidosauria</taxon>
        <taxon>Squamata</taxon>
        <taxon>Bifurcata</taxon>
        <taxon>Unidentata</taxon>
        <taxon>Episquamata</taxon>
        <taxon>Toxicofera</taxon>
        <taxon>Serpentes</taxon>
        <taxon>Colubroidea</taxon>
        <taxon>Elapidae</taxon>
        <taxon>Elapinae</taxon>
        <taxon>Micrurus</taxon>
    </lineage>
</organism>
<reference evidence="1" key="2">
    <citation type="submission" date="2017-11" db="EMBL/GenBank/DDBJ databases">
        <title>Coralsnake Venomics: Analyses of Venom Gland Transcriptomes and Proteomes of Six Brazilian Taxa.</title>
        <authorList>
            <person name="Aird S.D."/>
            <person name="Jorge da Silva N."/>
            <person name="Qiu L."/>
            <person name="Villar-Briones A."/>
            <person name="Aparecida-Saddi V."/>
            <person name="Campos-Telles M.P."/>
            <person name="Grau M."/>
            <person name="Mikheyev A.S."/>
        </authorList>
    </citation>
    <scope>NUCLEOTIDE SEQUENCE</scope>
    <source>
        <tissue evidence="1">Venom_gland</tissue>
    </source>
</reference>
<dbReference type="AlphaFoldDB" id="A0A2D4IR54"/>